<evidence type="ECO:0000313" key="8">
    <source>
        <dbReference type="EMBL" id="RAI95313.1"/>
    </source>
</evidence>
<evidence type="ECO:0000256" key="6">
    <source>
        <dbReference type="ARBA" id="ARBA00023136"/>
    </source>
</evidence>
<dbReference type="InterPro" id="IPR051907">
    <property type="entry name" value="DoxX-like_oxidoreductase"/>
</dbReference>
<keyword evidence="4 7" id="KW-0812">Transmembrane</keyword>
<dbReference type="RefSeq" id="WP_111609989.1">
    <property type="nucleotide sequence ID" value="NZ_QLLK01000001.1"/>
</dbReference>
<evidence type="ECO:0000256" key="1">
    <source>
        <dbReference type="ARBA" id="ARBA00004651"/>
    </source>
</evidence>
<protein>
    <submittedName>
        <fullName evidence="8">Putative oxidoreductase</fullName>
    </submittedName>
</protein>
<gene>
    <name evidence="8" type="ORF">LV83_00564</name>
</gene>
<feature type="transmembrane region" description="Helical" evidence="7">
    <location>
        <begin position="47"/>
        <end position="68"/>
    </location>
</feature>
<dbReference type="EMBL" id="QLLK01000001">
    <property type="protein sequence ID" value="RAI95313.1"/>
    <property type="molecule type" value="Genomic_DNA"/>
</dbReference>
<dbReference type="Proteomes" id="UP000249610">
    <property type="component" value="Unassembled WGS sequence"/>
</dbReference>
<comment type="subcellular location">
    <subcellularLocation>
        <location evidence="1">Cell membrane</location>
        <topology evidence="1">Multi-pass membrane protein</topology>
    </subcellularLocation>
</comment>
<dbReference type="Pfam" id="PF07681">
    <property type="entry name" value="DoxX"/>
    <property type="match status" value="1"/>
</dbReference>
<dbReference type="InterPro" id="IPR032808">
    <property type="entry name" value="DoxX"/>
</dbReference>
<comment type="caution">
    <text evidence="8">The sequence shown here is derived from an EMBL/GenBank/DDBJ whole genome shotgun (WGS) entry which is preliminary data.</text>
</comment>
<evidence type="ECO:0000256" key="3">
    <source>
        <dbReference type="ARBA" id="ARBA00022475"/>
    </source>
</evidence>
<dbReference type="AlphaFoldDB" id="A0A327PTV3"/>
<feature type="transmembrane region" description="Helical" evidence="7">
    <location>
        <begin position="75"/>
        <end position="92"/>
    </location>
</feature>
<evidence type="ECO:0000256" key="2">
    <source>
        <dbReference type="ARBA" id="ARBA00006679"/>
    </source>
</evidence>
<keyword evidence="3" id="KW-1003">Cell membrane</keyword>
<keyword evidence="9" id="KW-1185">Reference proteome</keyword>
<name>A0A327PTV3_9BACT</name>
<keyword evidence="6 7" id="KW-0472">Membrane</keyword>
<reference evidence="8 9" key="1">
    <citation type="submission" date="2018-06" db="EMBL/GenBank/DDBJ databases">
        <title>Genomic Encyclopedia of Archaeal and Bacterial Type Strains, Phase II (KMG-II): from individual species to whole genera.</title>
        <authorList>
            <person name="Goeker M."/>
        </authorList>
    </citation>
    <scope>NUCLEOTIDE SEQUENCE [LARGE SCALE GENOMIC DNA]</scope>
    <source>
        <strain evidence="8 9">DSM 23446</strain>
    </source>
</reference>
<feature type="transmembrane region" description="Helical" evidence="7">
    <location>
        <begin position="9"/>
        <end position="27"/>
    </location>
</feature>
<keyword evidence="5 7" id="KW-1133">Transmembrane helix</keyword>
<dbReference type="OrthoDB" id="9813193at2"/>
<accession>A0A327PTV3</accession>
<dbReference type="GO" id="GO:0005886">
    <property type="term" value="C:plasma membrane"/>
    <property type="evidence" value="ECO:0007669"/>
    <property type="project" value="UniProtKB-SubCell"/>
</dbReference>
<evidence type="ECO:0000256" key="4">
    <source>
        <dbReference type="ARBA" id="ARBA00022692"/>
    </source>
</evidence>
<sequence>MKKTVLEDIGLLVLRLGAGGMILTHGYPKLLRLIGDDPIKFMDFLGIGPVVSLSLAVFAEFICGILVIIGFKTRLATIPLIITMLTAAFVAHASDPFGRKELPLLYFTVFFCILIFGAGKFSLDGLSDRKSMYYGG</sequence>
<evidence type="ECO:0000256" key="7">
    <source>
        <dbReference type="SAM" id="Phobius"/>
    </source>
</evidence>
<proteinExistence type="inferred from homology"/>
<dbReference type="PANTHER" id="PTHR33452:SF1">
    <property type="entry name" value="INNER MEMBRANE PROTEIN YPHA-RELATED"/>
    <property type="match status" value="1"/>
</dbReference>
<dbReference type="PANTHER" id="PTHR33452">
    <property type="entry name" value="OXIDOREDUCTASE CATD-RELATED"/>
    <property type="match status" value="1"/>
</dbReference>
<comment type="similarity">
    <text evidence="2">Belongs to the DoxX family.</text>
</comment>
<evidence type="ECO:0000313" key="9">
    <source>
        <dbReference type="Proteomes" id="UP000249610"/>
    </source>
</evidence>
<evidence type="ECO:0000256" key="5">
    <source>
        <dbReference type="ARBA" id="ARBA00022989"/>
    </source>
</evidence>
<organism evidence="8 9">
    <name type="scientific">Algoriphagus yeomjeoni</name>
    <dbReference type="NCBI Taxonomy" id="291403"/>
    <lineage>
        <taxon>Bacteria</taxon>
        <taxon>Pseudomonadati</taxon>
        <taxon>Bacteroidota</taxon>
        <taxon>Cytophagia</taxon>
        <taxon>Cytophagales</taxon>
        <taxon>Cyclobacteriaceae</taxon>
        <taxon>Algoriphagus</taxon>
    </lineage>
</organism>
<feature type="transmembrane region" description="Helical" evidence="7">
    <location>
        <begin position="104"/>
        <end position="123"/>
    </location>
</feature>